<accession>A0A8K0W840</accession>
<reference evidence="2" key="1">
    <citation type="journal article" date="2021" name="Nat. Commun.">
        <title>Genetic determinants of endophytism in the Arabidopsis root mycobiome.</title>
        <authorList>
            <person name="Mesny F."/>
            <person name="Miyauchi S."/>
            <person name="Thiergart T."/>
            <person name="Pickel B."/>
            <person name="Atanasova L."/>
            <person name="Karlsson M."/>
            <person name="Huettel B."/>
            <person name="Barry K.W."/>
            <person name="Haridas S."/>
            <person name="Chen C."/>
            <person name="Bauer D."/>
            <person name="Andreopoulos W."/>
            <person name="Pangilinan J."/>
            <person name="LaButti K."/>
            <person name="Riley R."/>
            <person name="Lipzen A."/>
            <person name="Clum A."/>
            <person name="Drula E."/>
            <person name="Henrissat B."/>
            <person name="Kohler A."/>
            <person name="Grigoriev I.V."/>
            <person name="Martin F.M."/>
            <person name="Hacquard S."/>
        </authorList>
    </citation>
    <scope>NUCLEOTIDE SEQUENCE</scope>
    <source>
        <strain evidence="2">MPI-SDFR-AT-0068</strain>
    </source>
</reference>
<dbReference type="Proteomes" id="UP000813427">
    <property type="component" value="Unassembled WGS sequence"/>
</dbReference>
<dbReference type="Pfam" id="PF06985">
    <property type="entry name" value="HET"/>
    <property type="match status" value="1"/>
</dbReference>
<gene>
    <name evidence="2" type="ORF">BKA59DRAFT_446169</name>
</gene>
<proteinExistence type="predicted"/>
<dbReference type="InterPro" id="IPR010730">
    <property type="entry name" value="HET"/>
</dbReference>
<dbReference type="PANTHER" id="PTHR33112">
    <property type="entry name" value="DOMAIN PROTEIN, PUTATIVE-RELATED"/>
    <property type="match status" value="1"/>
</dbReference>
<name>A0A8K0W840_9HYPO</name>
<dbReference type="EMBL" id="JAGPXF010000007">
    <property type="protein sequence ID" value="KAH7236576.1"/>
    <property type="molecule type" value="Genomic_DNA"/>
</dbReference>
<comment type="caution">
    <text evidence="2">The sequence shown here is derived from an EMBL/GenBank/DDBJ whole genome shotgun (WGS) entry which is preliminary data.</text>
</comment>
<dbReference type="AlphaFoldDB" id="A0A8K0W840"/>
<organism evidence="2 3">
    <name type="scientific">Fusarium tricinctum</name>
    <dbReference type="NCBI Taxonomy" id="61284"/>
    <lineage>
        <taxon>Eukaryota</taxon>
        <taxon>Fungi</taxon>
        <taxon>Dikarya</taxon>
        <taxon>Ascomycota</taxon>
        <taxon>Pezizomycotina</taxon>
        <taxon>Sordariomycetes</taxon>
        <taxon>Hypocreomycetidae</taxon>
        <taxon>Hypocreales</taxon>
        <taxon>Nectriaceae</taxon>
        <taxon>Fusarium</taxon>
        <taxon>Fusarium tricinctum species complex</taxon>
    </lineage>
</organism>
<evidence type="ECO:0000313" key="2">
    <source>
        <dbReference type="EMBL" id="KAH7236576.1"/>
    </source>
</evidence>
<protein>
    <submittedName>
        <fullName evidence="2">Heterokaryon incompatibility protein-domain-containing protein</fullName>
    </submittedName>
</protein>
<keyword evidence="3" id="KW-1185">Reference proteome</keyword>
<dbReference type="OrthoDB" id="5362512at2759"/>
<feature type="domain" description="Heterokaryon incompatibility" evidence="1">
    <location>
        <begin position="192"/>
        <end position="340"/>
    </location>
</feature>
<evidence type="ECO:0000313" key="3">
    <source>
        <dbReference type="Proteomes" id="UP000813427"/>
    </source>
</evidence>
<evidence type="ECO:0000259" key="1">
    <source>
        <dbReference type="Pfam" id="PF06985"/>
    </source>
</evidence>
<dbReference type="PANTHER" id="PTHR33112:SF10">
    <property type="entry name" value="TOL"/>
    <property type="match status" value="1"/>
</dbReference>
<sequence length="679" mass="77430">MGLCDVCGEALKEVYSRLPIFKHTTARFNITHPQHNQQTRKACWVCAKYSVWLDEYYPETFQLWKSGQLHSALRPSSYITIPEDEGSRVTSLGFALQPVNSTSLDELDLVIRLLSTQEYKSSTTTGLKTTNPTHQASLVNTWLNQCVNTHERCMARQKRLTLWYPTRLLLLGPEPGDVRLIISAESNMEGPYMTLSHRWGRTSYKKLTAGSLEQFKNRIDISDLPVSFKETMHIARLARVKYLWIDSLCIQQDEDKKDWVIEAQLMGKVYSHSFLNVSATLANDDTRSLFDQSNHPFDPTLLNLPCTKKRSRKVWSVDHDVWQDEIEQSPLQSRGWVFQERFLSPRILHFGERQLAWECHQISALEMFPMRVPPGLIHGSRSDIADNVLTAKVSTNANLLEFCRSWEQIVANYTRTDLTFNKDKLVAFSGVAKTIEVARGDIYLAGLWKSVFISQLAWTRARDDIVYHPRELSLGRAPSWSWLSVDGDVISPHPENIRKHFANIAVFPDPVSNGSSAITASGSVLLRGLLLPINSVEWDKDNLVSRFTIGGFTLQEGSDFSETHLDLEGTKDQVIQLVNYGIALVPLFATDEHMQCIAVACIKTIRGIPMDFRRVGACQVQYRQFHVHQKSIQPGWEEDPSTLFFPGKPSYNLIHPLARSLIRSIELNLAGKRRLFKLW</sequence>